<feature type="chain" id="PRO_5020895169" evidence="1">
    <location>
        <begin position="27"/>
        <end position="348"/>
    </location>
</feature>
<keyword evidence="4" id="KW-1185">Reference proteome</keyword>
<dbReference type="RefSeq" id="WP_136367933.1">
    <property type="nucleotide sequence ID" value="NZ_SSOB01000001.1"/>
</dbReference>
<reference evidence="3 4" key="1">
    <citation type="submission" date="2019-04" db="EMBL/GenBank/DDBJ databases">
        <title>Cohnella sp. nov. isolated from preserved vegetables.</title>
        <authorList>
            <person name="Lin S.-Y."/>
            <person name="Hung M.-H."/>
            <person name="Young C.-C."/>
        </authorList>
    </citation>
    <scope>NUCLEOTIDE SEQUENCE [LARGE SCALE GENOMIC DNA]</scope>
    <source>
        <strain evidence="3 4">CC-MHH1044</strain>
    </source>
</reference>
<feature type="signal peptide" evidence="1">
    <location>
        <begin position="1"/>
        <end position="26"/>
    </location>
</feature>
<dbReference type="InterPro" id="IPR016047">
    <property type="entry name" value="M23ase_b-sheet_dom"/>
</dbReference>
<organism evidence="3 4">
    <name type="scientific">Cohnella fermenti</name>
    <dbReference type="NCBI Taxonomy" id="2565925"/>
    <lineage>
        <taxon>Bacteria</taxon>
        <taxon>Bacillati</taxon>
        <taxon>Bacillota</taxon>
        <taxon>Bacilli</taxon>
        <taxon>Bacillales</taxon>
        <taxon>Paenibacillaceae</taxon>
        <taxon>Cohnella</taxon>
    </lineage>
</organism>
<comment type="caution">
    <text evidence="3">The sequence shown here is derived from an EMBL/GenBank/DDBJ whole genome shotgun (WGS) entry which is preliminary data.</text>
</comment>
<evidence type="ECO:0000313" key="3">
    <source>
        <dbReference type="EMBL" id="THF84618.1"/>
    </source>
</evidence>
<gene>
    <name evidence="3" type="ORF">E6C55_01170</name>
</gene>
<protein>
    <submittedName>
        <fullName evidence="3">M23 family metallopeptidase</fullName>
    </submittedName>
</protein>
<feature type="domain" description="M23ase beta-sheet core" evidence="2">
    <location>
        <begin position="81"/>
        <end position="168"/>
    </location>
</feature>
<dbReference type="AlphaFoldDB" id="A0A4S4CAW8"/>
<dbReference type="OrthoDB" id="2550176at2"/>
<dbReference type="EMBL" id="SSOB01000001">
    <property type="protein sequence ID" value="THF84618.1"/>
    <property type="molecule type" value="Genomic_DNA"/>
</dbReference>
<accession>A0A4S4CAW8</accession>
<dbReference type="SUPFAM" id="SSF51261">
    <property type="entry name" value="Duplicated hybrid motif"/>
    <property type="match status" value="1"/>
</dbReference>
<evidence type="ECO:0000259" key="2">
    <source>
        <dbReference type="Pfam" id="PF01551"/>
    </source>
</evidence>
<keyword evidence="1" id="KW-0732">Signal</keyword>
<evidence type="ECO:0000256" key="1">
    <source>
        <dbReference type="SAM" id="SignalP"/>
    </source>
</evidence>
<name>A0A4S4CAW8_9BACL</name>
<dbReference type="InterPro" id="IPR011055">
    <property type="entry name" value="Dup_hybrid_motif"/>
</dbReference>
<sequence length="348" mass="38427">MKQRNRAIVYSLVFLLFLSVNGTATANSFSYNSGYIDSKAEWDLSWIQLKSPARSSTSATTSIYPAVNSKNNSPRSIGSRPHQGTDLAMSVNTPVYTIYSGTVSAKQTWKFSVLIFTNQHASFLHLTPLSTLAVNDALAVDDQIGTIASTANNGGYAVHLHFGITNNKIDASTVDYETLGPRYVSISNWNYGMDLDTIAKPYYNTSSHELFISSYTWNDGHLQEHSKVELWYKVGTASTWSVAQMSKSHYMSDPMSPYASQAYRWSIDLDTIATSGQTIKWYVVGYRNVDSPTYDTYCETGESSNAGGACSVTEAHNWALFPAKYDHPDANGNNFPSATPVKYETLTV</sequence>
<proteinExistence type="predicted"/>
<evidence type="ECO:0000313" key="4">
    <source>
        <dbReference type="Proteomes" id="UP000310636"/>
    </source>
</evidence>
<dbReference type="CDD" id="cd12797">
    <property type="entry name" value="M23_peptidase"/>
    <property type="match status" value="1"/>
</dbReference>
<dbReference type="Pfam" id="PF01551">
    <property type="entry name" value="Peptidase_M23"/>
    <property type="match status" value="1"/>
</dbReference>
<dbReference type="Gene3D" id="2.70.70.10">
    <property type="entry name" value="Glucose Permease (Domain IIA)"/>
    <property type="match status" value="1"/>
</dbReference>
<dbReference type="Proteomes" id="UP000310636">
    <property type="component" value="Unassembled WGS sequence"/>
</dbReference>